<protein>
    <submittedName>
        <fullName evidence="1">Uncharacterized protein</fullName>
    </submittedName>
</protein>
<reference evidence="1 2" key="1">
    <citation type="submission" date="2018-05" db="EMBL/GenBank/DDBJ databases">
        <authorList>
            <person name="Zhang Y.-J."/>
        </authorList>
    </citation>
    <scope>NUCLEOTIDE SEQUENCE [LARGE SCALE GENOMIC DNA]</scope>
    <source>
        <strain evidence="1 2">CY04</strain>
    </source>
</reference>
<evidence type="ECO:0000313" key="2">
    <source>
        <dbReference type="Proteomes" id="UP001429564"/>
    </source>
</evidence>
<name>A0ABX0W7M0_9RHOB</name>
<keyword evidence="2" id="KW-1185">Reference proteome</keyword>
<dbReference type="Proteomes" id="UP001429564">
    <property type="component" value="Unassembled WGS sequence"/>
</dbReference>
<proteinExistence type="predicted"/>
<organism evidence="1 2">
    <name type="scientific">Parasedimentitalea denitrificans</name>
    <dbReference type="NCBI Taxonomy" id="2211118"/>
    <lineage>
        <taxon>Bacteria</taxon>
        <taxon>Pseudomonadati</taxon>
        <taxon>Pseudomonadota</taxon>
        <taxon>Alphaproteobacteria</taxon>
        <taxon>Rhodobacterales</taxon>
        <taxon>Paracoccaceae</taxon>
        <taxon>Parasedimentitalea</taxon>
    </lineage>
</organism>
<comment type="caution">
    <text evidence="1">The sequence shown here is derived from an EMBL/GenBank/DDBJ whole genome shotgun (WGS) entry which is preliminary data.</text>
</comment>
<evidence type="ECO:0000313" key="1">
    <source>
        <dbReference type="EMBL" id="NIZ60680.1"/>
    </source>
</evidence>
<gene>
    <name evidence="1" type="ORF">DL239_06790</name>
</gene>
<accession>A0ABX0W7M0</accession>
<dbReference type="EMBL" id="QHLQ01000004">
    <property type="protein sequence ID" value="NIZ60680.1"/>
    <property type="molecule type" value="Genomic_DNA"/>
</dbReference>
<sequence>MSSEYLKEEHPFVTCEITASDDGVQFIGILTYRGFENGRLSGPSLEAVRGQFQMLRELLDHQGGMLRRGTIMLGYHNDLLKGDVLLLDGEVIGYWEMEEDDDTSHFTPEGHKERAISAPSSWLLQDSIADWLGAYSDNN</sequence>